<dbReference type="InterPro" id="IPR050066">
    <property type="entry name" value="UvrABC_protein_C"/>
</dbReference>
<dbReference type="Pfam" id="PF14520">
    <property type="entry name" value="HHH_5"/>
    <property type="match status" value="1"/>
</dbReference>
<evidence type="ECO:0000256" key="2">
    <source>
        <dbReference type="ARBA" id="ARBA00022763"/>
    </source>
</evidence>
<dbReference type="SUPFAM" id="SSF46600">
    <property type="entry name" value="C-terminal UvrC-binding domain of UvrB"/>
    <property type="match status" value="1"/>
</dbReference>
<evidence type="ECO:0000256" key="6">
    <source>
        <dbReference type="HAMAP-Rule" id="MF_00203"/>
    </source>
</evidence>
<gene>
    <name evidence="6 10" type="primary">uvrC</name>
    <name evidence="10" type="ORF">ACH3VR_18860</name>
</gene>
<dbReference type="PANTHER" id="PTHR30562">
    <property type="entry name" value="UVRC/OXIDOREDUCTASE"/>
    <property type="match status" value="1"/>
</dbReference>
<accession>A0ABW7QCK2</accession>
<dbReference type="InterPro" id="IPR047296">
    <property type="entry name" value="GIY-YIG_UvrC_Cho"/>
</dbReference>
<comment type="caution">
    <text evidence="10">The sequence shown here is derived from an EMBL/GenBank/DDBJ whole genome shotgun (WGS) entry which is preliminary data.</text>
</comment>
<reference evidence="10 11" key="1">
    <citation type="submission" date="2024-09" db="EMBL/GenBank/DDBJ databases">
        <authorList>
            <person name="Pan X."/>
        </authorList>
    </citation>
    <scope>NUCLEOTIDE SEQUENCE [LARGE SCALE GENOMIC DNA]</scope>
    <source>
        <strain evidence="10 11">B2969</strain>
    </source>
</reference>
<dbReference type="InterPro" id="IPR003583">
    <property type="entry name" value="Hlx-hairpin-Hlx_DNA-bd_motif"/>
</dbReference>
<dbReference type="InterPro" id="IPR001162">
    <property type="entry name" value="UvrC_RNase_H_dom"/>
</dbReference>
<evidence type="ECO:0000256" key="3">
    <source>
        <dbReference type="ARBA" id="ARBA00022769"/>
    </source>
</evidence>
<dbReference type="PROSITE" id="PS50151">
    <property type="entry name" value="UVR"/>
    <property type="match status" value="1"/>
</dbReference>
<sequence>MGVATRTPTVAYKPKPGEIPTNPGVYRFRDAEGRVLYVGKAKNLRARLSNYFAPLHTLHERTRRMVTTAASVEWTVVASDVDSLQLEYQWIKEFDPPFNVRYKDDKSYPHMAITLADEAPRVIVTRNRRIKGAKYFGPYPKVWAVHDTIDLMIKVFPIRTCSDSSYKKAMATGRPCFPGQIGRCGGPCSMKVTIDEHRAIVDDFIAFMSGGDQRFTRELTARMREASAAMDYESAAVYRDKLQAIDAVLNKSALVLTADTDADLFGIAEDELAATVQHFVIRGGRVRGVRATTIEKELDITGADLVDQVLQRTYGGATGADIPKQVLVPALPEDAAELEAWLRERRGRNVSIQVAQRGQKAELMKTATLNAQQALMLHKTRRTSDYVARTQALTDLQEALDLAEAPLRIECFDVSHLGGTNVVASMVVFEDGLPRKDQYRSFKVDETTDDTDSLYQVLTRRLAHIDRDDPPGGGEADAAAAAVSDDDGVVTERRRPRFAYRPQLLVVDGGQPQVEAAARALRDAGHDGDIALCGIAKRLEEVWMPGEDFPVILPRTSEALYLLQRLRDEAHRFAITHQRKRRRRDIQSVLAEVPGLGEARIRAILRHFGSVAALKQATTEQIEELPGVGPKLAASIHSHLSEP</sequence>
<evidence type="ECO:0000259" key="8">
    <source>
        <dbReference type="PROSITE" id="PS50164"/>
    </source>
</evidence>
<dbReference type="Gene3D" id="1.10.150.20">
    <property type="entry name" value="5' to 3' exonuclease, C-terminal subdomain"/>
    <property type="match status" value="1"/>
</dbReference>
<dbReference type="InterPro" id="IPR004791">
    <property type="entry name" value="UvrC"/>
</dbReference>
<dbReference type="NCBIfam" id="NF001824">
    <property type="entry name" value="PRK00558.1-5"/>
    <property type="match status" value="1"/>
</dbReference>
<organism evidence="10 11">
    <name type="scientific">Microbacterium alkaliflavum</name>
    <dbReference type="NCBI Taxonomy" id="3248839"/>
    <lineage>
        <taxon>Bacteria</taxon>
        <taxon>Bacillati</taxon>
        <taxon>Actinomycetota</taxon>
        <taxon>Actinomycetes</taxon>
        <taxon>Micrococcales</taxon>
        <taxon>Microbacteriaceae</taxon>
        <taxon>Microbacterium</taxon>
    </lineage>
</organism>
<keyword evidence="2 6" id="KW-0227">DNA damage</keyword>
<dbReference type="SUPFAM" id="SSF47781">
    <property type="entry name" value="RuvA domain 2-like"/>
    <property type="match status" value="1"/>
</dbReference>
<dbReference type="Gene3D" id="3.40.1440.10">
    <property type="entry name" value="GIY-YIG endonuclease"/>
    <property type="match status" value="1"/>
</dbReference>
<dbReference type="HAMAP" id="MF_00203">
    <property type="entry name" value="UvrC"/>
    <property type="match status" value="1"/>
</dbReference>
<dbReference type="SMART" id="SM00278">
    <property type="entry name" value="HhH1"/>
    <property type="match status" value="2"/>
</dbReference>
<dbReference type="InterPro" id="IPR010994">
    <property type="entry name" value="RuvA_2-like"/>
</dbReference>
<dbReference type="RefSeq" id="WP_397557864.1">
    <property type="nucleotide sequence ID" value="NZ_JBIQWL010000009.1"/>
</dbReference>
<feature type="domain" description="UvrC family homology region profile" evidence="9">
    <location>
        <begin position="264"/>
        <end position="521"/>
    </location>
</feature>
<evidence type="ECO:0000256" key="4">
    <source>
        <dbReference type="ARBA" id="ARBA00022881"/>
    </source>
</evidence>
<protein>
    <recommendedName>
        <fullName evidence="6">UvrABC system protein C</fullName>
        <shortName evidence="6">Protein UvrC</shortName>
    </recommendedName>
    <alternativeName>
        <fullName evidence="6">Excinuclease ABC subunit C</fullName>
    </alternativeName>
</protein>
<dbReference type="InterPro" id="IPR036876">
    <property type="entry name" value="UVR_dom_sf"/>
</dbReference>
<evidence type="ECO:0000256" key="5">
    <source>
        <dbReference type="ARBA" id="ARBA00023204"/>
    </source>
</evidence>
<dbReference type="InterPro" id="IPR038476">
    <property type="entry name" value="UvrC_RNase_H_dom_sf"/>
</dbReference>
<dbReference type="CDD" id="cd10434">
    <property type="entry name" value="GIY-YIG_UvrC_Cho"/>
    <property type="match status" value="1"/>
</dbReference>
<dbReference type="PROSITE" id="PS50165">
    <property type="entry name" value="UVRC"/>
    <property type="match status" value="1"/>
</dbReference>
<keyword evidence="10" id="KW-0378">Hydrolase</keyword>
<keyword evidence="6" id="KW-0742">SOS response</keyword>
<dbReference type="SUPFAM" id="SSF82771">
    <property type="entry name" value="GIY-YIG endonuclease"/>
    <property type="match status" value="1"/>
</dbReference>
<keyword evidence="11" id="KW-1185">Reference proteome</keyword>
<feature type="domain" description="UVR" evidence="7">
    <location>
        <begin position="213"/>
        <end position="248"/>
    </location>
</feature>
<dbReference type="NCBIfam" id="TIGR00194">
    <property type="entry name" value="uvrC"/>
    <property type="match status" value="1"/>
</dbReference>
<comment type="function">
    <text evidence="6">The UvrABC repair system catalyzes the recognition and processing of DNA lesions. UvrC both incises the 5' and 3' sides of the lesion. The N-terminal half is responsible for the 3' incision and the C-terminal half is responsible for the 5' incision.</text>
</comment>
<dbReference type="InterPro" id="IPR000305">
    <property type="entry name" value="GIY-YIG_endonuc"/>
</dbReference>
<dbReference type="SMART" id="SM00465">
    <property type="entry name" value="GIYc"/>
    <property type="match status" value="1"/>
</dbReference>
<dbReference type="Pfam" id="PF01541">
    <property type="entry name" value="GIY-YIG"/>
    <property type="match status" value="1"/>
</dbReference>
<dbReference type="Pfam" id="PF02151">
    <property type="entry name" value="UVR"/>
    <property type="match status" value="1"/>
</dbReference>
<dbReference type="InterPro" id="IPR035901">
    <property type="entry name" value="GIY-YIG_endonuc_sf"/>
</dbReference>
<keyword evidence="3 6" id="KW-0228">DNA excision</keyword>
<keyword evidence="1 6" id="KW-0963">Cytoplasm</keyword>
<evidence type="ECO:0000259" key="9">
    <source>
        <dbReference type="PROSITE" id="PS50165"/>
    </source>
</evidence>
<dbReference type="EMBL" id="JBIQWL010000009">
    <property type="protein sequence ID" value="MFH8252435.1"/>
    <property type="molecule type" value="Genomic_DNA"/>
</dbReference>
<evidence type="ECO:0000313" key="10">
    <source>
        <dbReference type="EMBL" id="MFH8252435.1"/>
    </source>
</evidence>
<keyword evidence="5 6" id="KW-0234">DNA repair</keyword>
<dbReference type="Pfam" id="PF22920">
    <property type="entry name" value="UvrC_RNaseH"/>
    <property type="match status" value="1"/>
</dbReference>
<keyword evidence="4 6" id="KW-0267">Excision nuclease</keyword>
<proteinExistence type="inferred from homology"/>
<dbReference type="PROSITE" id="PS50164">
    <property type="entry name" value="GIY_YIG"/>
    <property type="match status" value="1"/>
</dbReference>
<feature type="domain" description="GIY-YIG" evidence="8">
    <location>
        <begin position="21"/>
        <end position="100"/>
    </location>
</feature>
<comment type="subcellular location">
    <subcellularLocation>
        <location evidence="6">Cytoplasm</location>
    </subcellularLocation>
</comment>
<dbReference type="InterPro" id="IPR001943">
    <property type="entry name" value="UVR_dom"/>
</dbReference>
<dbReference type="Pfam" id="PF08459">
    <property type="entry name" value="UvrC_RNaseH_dom"/>
    <property type="match status" value="1"/>
</dbReference>
<evidence type="ECO:0000313" key="11">
    <source>
        <dbReference type="Proteomes" id="UP001610861"/>
    </source>
</evidence>
<dbReference type="PANTHER" id="PTHR30562:SF1">
    <property type="entry name" value="UVRABC SYSTEM PROTEIN C"/>
    <property type="match status" value="1"/>
</dbReference>
<comment type="subunit">
    <text evidence="6">Interacts with UvrB in an incision complex.</text>
</comment>
<dbReference type="Proteomes" id="UP001610861">
    <property type="component" value="Unassembled WGS sequence"/>
</dbReference>
<name>A0ABW7QCK2_9MICO</name>
<dbReference type="GO" id="GO:0016787">
    <property type="term" value="F:hydrolase activity"/>
    <property type="evidence" value="ECO:0007669"/>
    <property type="project" value="UniProtKB-KW"/>
</dbReference>
<comment type="similarity">
    <text evidence="6">Belongs to the UvrC family.</text>
</comment>
<evidence type="ECO:0000259" key="7">
    <source>
        <dbReference type="PROSITE" id="PS50151"/>
    </source>
</evidence>
<dbReference type="Gene3D" id="3.30.420.340">
    <property type="entry name" value="UvrC, RNAse H endonuclease domain"/>
    <property type="match status" value="1"/>
</dbReference>
<evidence type="ECO:0000256" key="1">
    <source>
        <dbReference type="ARBA" id="ARBA00022490"/>
    </source>
</evidence>